<proteinExistence type="predicted"/>
<organism evidence="2 3">
    <name type="scientific">Kitasatospora aburaviensis</name>
    <dbReference type="NCBI Taxonomy" id="67265"/>
    <lineage>
        <taxon>Bacteria</taxon>
        <taxon>Bacillati</taxon>
        <taxon>Actinomycetota</taxon>
        <taxon>Actinomycetes</taxon>
        <taxon>Kitasatosporales</taxon>
        <taxon>Streptomycetaceae</taxon>
        <taxon>Kitasatospora</taxon>
    </lineage>
</organism>
<name>A0ABW1F1Y5_9ACTN</name>
<reference evidence="3" key="1">
    <citation type="journal article" date="2019" name="Int. J. Syst. Evol. Microbiol.">
        <title>The Global Catalogue of Microorganisms (GCM) 10K type strain sequencing project: providing services to taxonomists for standard genome sequencing and annotation.</title>
        <authorList>
            <consortium name="The Broad Institute Genomics Platform"/>
            <consortium name="The Broad Institute Genome Sequencing Center for Infectious Disease"/>
            <person name="Wu L."/>
            <person name="Ma J."/>
        </authorList>
    </citation>
    <scope>NUCLEOTIDE SEQUENCE [LARGE SCALE GENOMIC DNA]</scope>
    <source>
        <strain evidence="3">CGMCC 4.1469</strain>
    </source>
</reference>
<dbReference type="EMBL" id="JBHSOD010000039">
    <property type="protein sequence ID" value="MFC5888406.1"/>
    <property type="molecule type" value="Genomic_DNA"/>
</dbReference>
<dbReference type="Proteomes" id="UP001596067">
    <property type="component" value="Unassembled WGS sequence"/>
</dbReference>
<comment type="caution">
    <text evidence="2">The sequence shown here is derived from an EMBL/GenBank/DDBJ whole genome shotgun (WGS) entry which is preliminary data.</text>
</comment>
<protein>
    <submittedName>
        <fullName evidence="2">Uncharacterized protein</fullName>
    </submittedName>
</protein>
<keyword evidence="1" id="KW-0472">Membrane</keyword>
<evidence type="ECO:0000313" key="3">
    <source>
        <dbReference type="Proteomes" id="UP001596067"/>
    </source>
</evidence>
<keyword evidence="1" id="KW-1133">Transmembrane helix</keyword>
<dbReference type="RefSeq" id="WP_313764420.1">
    <property type="nucleotide sequence ID" value="NZ_BAAAVH010000109.1"/>
</dbReference>
<gene>
    <name evidence="2" type="ORF">ACFP0N_25905</name>
</gene>
<evidence type="ECO:0000256" key="1">
    <source>
        <dbReference type="SAM" id="Phobius"/>
    </source>
</evidence>
<keyword evidence="1" id="KW-0812">Transmembrane</keyword>
<sequence length="89" mass="9237">MATNQNFFSGFQVNRSLLAGGAVLTGIGAMLGMAGAAMVCAALATAGRSWVRSMDMPPTKAMAQRALHEAKVASAAGWEAWRTEHASPN</sequence>
<feature type="transmembrane region" description="Helical" evidence="1">
    <location>
        <begin position="20"/>
        <end position="46"/>
    </location>
</feature>
<evidence type="ECO:0000313" key="2">
    <source>
        <dbReference type="EMBL" id="MFC5888406.1"/>
    </source>
</evidence>
<accession>A0ABW1F1Y5</accession>
<keyword evidence="3" id="KW-1185">Reference proteome</keyword>